<name>A0A917G4E9_9BACL</name>
<evidence type="ECO:0000259" key="2">
    <source>
        <dbReference type="Pfam" id="PF02230"/>
    </source>
</evidence>
<dbReference type="GO" id="GO:0016787">
    <property type="term" value="F:hydrolase activity"/>
    <property type="evidence" value="ECO:0007669"/>
    <property type="project" value="InterPro"/>
</dbReference>
<dbReference type="SUPFAM" id="SSF53474">
    <property type="entry name" value="alpha/beta-Hydrolases"/>
    <property type="match status" value="1"/>
</dbReference>
<gene>
    <name evidence="3" type="ORF">GCM10010916_43640</name>
</gene>
<dbReference type="InterPro" id="IPR050955">
    <property type="entry name" value="Plant_Biomass_Hydrol_Est"/>
</dbReference>
<dbReference type="PANTHER" id="PTHR43037">
    <property type="entry name" value="UNNAMED PRODUCT-RELATED"/>
    <property type="match status" value="1"/>
</dbReference>
<protein>
    <recommendedName>
        <fullName evidence="2">Phospholipase/carboxylesterase/thioesterase domain-containing protein</fullName>
    </recommendedName>
</protein>
<dbReference type="Proteomes" id="UP000644756">
    <property type="component" value="Unassembled WGS sequence"/>
</dbReference>
<evidence type="ECO:0000313" key="4">
    <source>
        <dbReference type="Proteomes" id="UP000644756"/>
    </source>
</evidence>
<reference evidence="3" key="1">
    <citation type="journal article" date="2014" name="Int. J. Syst. Evol. Microbiol.">
        <title>Complete genome sequence of Corynebacterium casei LMG S-19264T (=DSM 44701T), isolated from a smear-ripened cheese.</title>
        <authorList>
            <consortium name="US DOE Joint Genome Institute (JGI-PGF)"/>
            <person name="Walter F."/>
            <person name="Albersmeier A."/>
            <person name="Kalinowski J."/>
            <person name="Ruckert C."/>
        </authorList>
    </citation>
    <scope>NUCLEOTIDE SEQUENCE</scope>
    <source>
        <strain evidence="3">CGMCC 1.12987</strain>
    </source>
</reference>
<evidence type="ECO:0000313" key="3">
    <source>
        <dbReference type="EMBL" id="GGG22257.1"/>
    </source>
</evidence>
<sequence>MGGNGTWDFASRSPELFSAIVPISGWFEPDKAMLLKNVPIWAFHCVDDDVVHVSGTENMVKALTNIGGNIKVTYYSGLKHDHKVFHETYNNAELYTWLLTHKK</sequence>
<dbReference type="PANTHER" id="PTHR43037:SF1">
    <property type="entry name" value="BLL1128 PROTEIN"/>
    <property type="match status" value="1"/>
</dbReference>
<keyword evidence="4" id="KW-1185">Reference proteome</keyword>
<feature type="domain" description="Phospholipase/carboxylesterase/thioesterase" evidence="2">
    <location>
        <begin position="17"/>
        <end position="82"/>
    </location>
</feature>
<organism evidence="3 4">
    <name type="scientific">Paenibacillus abyssi</name>
    <dbReference type="NCBI Taxonomy" id="1340531"/>
    <lineage>
        <taxon>Bacteria</taxon>
        <taxon>Bacillati</taxon>
        <taxon>Bacillota</taxon>
        <taxon>Bacilli</taxon>
        <taxon>Bacillales</taxon>
        <taxon>Paenibacillaceae</taxon>
        <taxon>Paenibacillus</taxon>
    </lineage>
</organism>
<dbReference type="InterPro" id="IPR029058">
    <property type="entry name" value="AB_hydrolase_fold"/>
</dbReference>
<dbReference type="AlphaFoldDB" id="A0A917G4E9"/>
<comment type="caution">
    <text evidence="3">The sequence shown here is derived from an EMBL/GenBank/DDBJ whole genome shotgun (WGS) entry which is preliminary data.</text>
</comment>
<dbReference type="Pfam" id="PF02230">
    <property type="entry name" value="Abhydrolase_2"/>
    <property type="match status" value="1"/>
</dbReference>
<dbReference type="InterPro" id="IPR003140">
    <property type="entry name" value="PLipase/COase/thioEstase"/>
</dbReference>
<reference evidence="3" key="2">
    <citation type="submission" date="2020-09" db="EMBL/GenBank/DDBJ databases">
        <authorList>
            <person name="Sun Q."/>
            <person name="Zhou Y."/>
        </authorList>
    </citation>
    <scope>NUCLEOTIDE SEQUENCE</scope>
    <source>
        <strain evidence="3">CGMCC 1.12987</strain>
    </source>
</reference>
<accession>A0A917G4E9</accession>
<proteinExistence type="predicted"/>
<dbReference type="Gene3D" id="3.40.50.1820">
    <property type="entry name" value="alpha/beta hydrolase"/>
    <property type="match status" value="1"/>
</dbReference>
<dbReference type="EMBL" id="BMGR01000018">
    <property type="protein sequence ID" value="GGG22257.1"/>
    <property type="molecule type" value="Genomic_DNA"/>
</dbReference>
<keyword evidence="1" id="KW-0732">Signal</keyword>
<evidence type="ECO:0000256" key="1">
    <source>
        <dbReference type="ARBA" id="ARBA00022729"/>
    </source>
</evidence>